<sequence>MEIRVIPVSSINPAPYNPRIDLQPGDKDYERLKKSIEQFGFIEPLVWNEQTGNLVGGHQRFKILTNELHLTEVEVSVVDLDETQEKTLNLALNKLEGGWDDDKLRELIAELDAEEYDLDSVGSPMKTLNV</sequence>
<accession>A0ABV5ALD5</accession>
<comment type="caution">
    <text evidence="2">The sequence shown here is derived from an EMBL/GenBank/DDBJ whole genome shotgun (WGS) entry which is preliminary data.</text>
</comment>
<name>A0ABV5ALD5_9BACL</name>
<dbReference type="SMART" id="SM00470">
    <property type="entry name" value="ParB"/>
    <property type="match status" value="1"/>
</dbReference>
<dbReference type="Gene3D" id="3.90.1530.10">
    <property type="entry name" value="Conserved hypothetical protein from pyrococcus furiosus pfu- 392566-001, ParB domain"/>
    <property type="match status" value="1"/>
</dbReference>
<dbReference type="SUPFAM" id="SSF110849">
    <property type="entry name" value="ParB/Sulfiredoxin"/>
    <property type="match status" value="1"/>
</dbReference>
<dbReference type="InterPro" id="IPR036086">
    <property type="entry name" value="ParB/Sulfiredoxin_sf"/>
</dbReference>
<feature type="domain" description="ParB-like N-terminal" evidence="1">
    <location>
        <begin position="4"/>
        <end position="94"/>
    </location>
</feature>
<organism evidence="2 3">
    <name type="scientific">Alicyclobacillus fastidiosus</name>
    <dbReference type="NCBI Taxonomy" id="392011"/>
    <lineage>
        <taxon>Bacteria</taxon>
        <taxon>Bacillati</taxon>
        <taxon>Bacillota</taxon>
        <taxon>Bacilli</taxon>
        <taxon>Bacillales</taxon>
        <taxon>Alicyclobacillaceae</taxon>
        <taxon>Alicyclobacillus</taxon>
    </lineage>
</organism>
<dbReference type="Proteomes" id="UP001579974">
    <property type="component" value="Unassembled WGS sequence"/>
</dbReference>
<dbReference type="InterPro" id="IPR003115">
    <property type="entry name" value="ParB_N"/>
</dbReference>
<evidence type="ECO:0000313" key="2">
    <source>
        <dbReference type="EMBL" id="MFB5193087.1"/>
    </source>
</evidence>
<reference evidence="2 3" key="1">
    <citation type="journal article" date="2024" name="Int. J. Mol. Sci.">
        <title>Exploration of Alicyclobacillus spp. Genome in Search of Antibiotic Resistance.</title>
        <authorList>
            <person name="Bucka-Kolendo J."/>
            <person name="Kiousi D.E."/>
            <person name="Dekowska A."/>
            <person name="Mikolajczuk-Szczyrba A."/>
            <person name="Karadedos D.M."/>
            <person name="Michael P."/>
            <person name="Galanis A."/>
            <person name="Sokolowska B."/>
        </authorList>
    </citation>
    <scope>NUCLEOTIDE SEQUENCE [LARGE SCALE GENOMIC DNA]</scope>
    <source>
        <strain evidence="2 3">KKP 3000</strain>
    </source>
</reference>
<protein>
    <submittedName>
        <fullName evidence="2">ParB N-terminal domain-containing protein</fullName>
    </submittedName>
</protein>
<evidence type="ECO:0000313" key="3">
    <source>
        <dbReference type="Proteomes" id="UP001579974"/>
    </source>
</evidence>
<dbReference type="EMBL" id="JBDXSU010000038">
    <property type="protein sequence ID" value="MFB5193087.1"/>
    <property type="molecule type" value="Genomic_DNA"/>
</dbReference>
<proteinExistence type="predicted"/>
<evidence type="ECO:0000259" key="1">
    <source>
        <dbReference type="SMART" id="SM00470"/>
    </source>
</evidence>
<keyword evidence="3" id="KW-1185">Reference proteome</keyword>
<dbReference type="CDD" id="cd16401">
    <property type="entry name" value="ParB_N_like_MT"/>
    <property type="match status" value="1"/>
</dbReference>
<dbReference type="RefSeq" id="WP_275473386.1">
    <property type="nucleotide sequence ID" value="NZ_CP162940.1"/>
</dbReference>
<gene>
    <name evidence="2" type="ORF">KKP3000_002686</name>
</gene>
<dbReference type="Pfam" id="PF02195">
    <property type="entry name" value="ParB_N"/>
    <property type="match status" value="1"/>
</dbReference>